<proteinExistence type="predicted"/>
<name>A0A084WP49_ANOSI</name>
<evidence type="ECO:0000313" key="4">
    <source>
        <dbReference type="Proteomes" id="UP000030765"/>
    </source>
</evidence>
<dbReference type="EnsemblMetazoa" id="ASIC020188-RA">
    <property type="protein sequence ID" value="ASIC020188-PA"/>
    <property type="gene ID" value="ASIC020188"/>
</dbReference>
<dbReference type="EMBL" id="KE525364">
    <property type="protein sequence ID" value="KFB51993.1"/>
    <property type="molecule type" value="Genomic_DNA"/>
</dbReference>
<evidence type="ECO:0000313" key="2">
    <source>
        <dbReference type="EMBL" id="KFB51993.1"/>
    </source>
</evidence>
<keyword evidence="4" id="KW-1185">Reference proteome</keyword>
<evidence type="ECO:0000256" key="1">
    <source>
        <dbReference type="SAM" id="MobiDB-lite"/>
    </source>
</evidence>
<sequence>MPPHMIQGEHVFGSGDLGFYKRSRPHGPGSGPRKLMLTRPAGTEVNRFGRQLCIFPVAPEAHITTQALLHRVRAMHRERVRTLQRPKTPKRKKR</sequence>
<dbReference type="EMBL" id="ATLV01024905">
    <property type="status" value="NOT_ANNOTATED_CDS"/>
    <property type="molecule type" value="Genomic_DNA"/>
</dbReference>
<reference evidence="3" key="2">
    <citation type="submission" date="2020-05" db="UniProtKB">
        <authorList>
            <consortium name="EnsemblMetazoa"/>
        </authorList>
    </citation>
    <scope>IDENTIFICATION</scope>
</reference>
<dbReference type="Proteomes" id="UP000030765">
    <property type="component" value="Unassembled WGS sequence"/>
</dbReference>
<dbReference type="AlphaFoldDB" id="A0A084WP49"/>
<accession>A0A084WP49</accession>
<gene>
    <name evidence="2" type="ORF">ZHAS_00020188</name>
</gene>
<reference evidence="2 4" key="1">
    <citation type="journal article" date="2014" name="BMC Genomics">
        <title>Genome sequence of Anopheles sinensis provides insight into genetics basis of mosquito competence for malaria parasites.</title>
        <authorList>
            <person name="Zhou D."/>
            <person name="Zhang D."/>
            <person name="Ding G."/>
            <person name="Shi L."/>
            <person name="Hou Q."/>
            <person name="Ye Y."/>
            <person name="Xu Y."/>
            <person name="Zhou H."/>
            <person name="Xiong C."/>
            <person name="Li S."/>
            <person name="Yu J."/>
            <person name="Hong S."/>
            <person name="Yu X."/>
            <person name="Zou P."/>
            <person name="Chen C."/>
            <person name="Chang X."/>
            <person name="Wang W."/>
            <person name="Lv Y."/>
            <person name="Sun Y."/>
            <person name="Ma L."/>
            <person name="Shen B."/>
            <person name="Zhu C."/>
        </authorList>
    </citation>
    <scope>NUCLEOTIDE SEQUENCE [LARGE SCALE GENOMIC DNA]</scope>
</reference>
<feature type="region of interest" description="Disordered" evidence="1">
    <location>
        <begin position="16"/>
        <end position="37"/>
    </location>
</feature>
<protein>
    <submittedName>
        <fullName evidence="2 3">Uncharacterized protein</fullName>
    </submittedName>
</protein>
<dbReference type="VEuPathDB" id="VectorBase:ASIC020188"/>
<evidence type="ECO:0000313" key="3">
    <source>
        <dbReference type="EnsemblMetazoa" id="ASIC020188-PA"/>
    </source>
</evidence>
<organism evidence="2">
    <name type="scientific">Anopheles sinensis</name>
    <name type="common">Mosquito</name>
    <dbReference type="NCBI Taxonomy" id="74873"/>
    <lineage>
        <taxon>Eukaryota</taxon>
        <taxon>Metazoa</taxon>
        <taxon>Ecdysozoa</taxon>
        <taxon>Arthropoda</taxon>
        <taxon>Hexapoda</taxon>
        <taxon>Insecta</taxon>
        <taxon>Pterygota</taxon>
        <taxon>Neoptera</taxon>
        <taxon>Endopterygota</taxon>
        <taxon>Diptera</taxon>
        <taxon>Nematocera</taxon>
        <taxon>Culicoidea</taxon>
        <taxon>Culicidae</taxon>
        <taxon>Anophelinae</taxon>
        <taxon>Anopheles</taxon>
    </lineage>
</organism>